<protein>
    <recommendedName>
        <fullName evidence="2">CAAX prenyl protease 2/Lysostaphin resistance protein A-like domain-containing protein</fullName>
    </recommendedName>
</protein>
<feature type="transmembrane region" description="Helical" evidence="1">
    <location>
        <begin position="102"/>
        <end position="124"/>
    </location>
</feature>
<keyword evidence="1" id="KW-0472">Membrane</keyword>
<feature type="transmembrane region" description="Helical" evidence="1">
    <location>
        <begin position="194"/>
        <end position="214"/>
    </location>
</feature>
<sequence length="242" mass="28010">MNLIIEPLIYLLLILPLLIIGKKKENWKKHYLIIFSVYLILDMVITSLPIQFEFLDFINLKMNWTGKVFSYLLAIIFLLSYHKISLKEFGITFTQKDNSKKFAIRTTLIVTLLMILYCIFIGRYKSSIENIMFQLTMPSIIEEVAVRGILLTLLSMVFIKNFKIGKTHFGMGVIITAVLFGLWHGLSISNEFEISMYWIPFIYTGIMGFVLALVKEKTGSLLFPIIIHLIMNILPNTMGYVF</sequence>
<dbReference type="GO" id="GO:0080120">
    <property type="term" value="P:CAAX-box protein maturation"/>
    <property type="evidence" value="ECO:0007669"/>
    <property type="project" value="UniProtKB-ARBA"/>
</dbReference>
<feature type="transmembrane region" description="Helical" evidence="1">
    <location>
        <begin position="6"/>
        <end position="21"/>
    </location>
</feature>
<dbReference type="InterPro" id="IPR003675">
    <property type="entry name" value="Rce1/LyrA-like_dom"/>
</dbReference>
<dbReference type="Pfam" id="PF02517">
    <property type="entry name" value="Rce1-like"/>
    <property type="match status" value="1"/>
</dbReference>
<keyword evidence="1" id="KW-0812">Transmembrane</keyword>
<feature type="transmembrane region" description="Helical" evidence="1">
    <location>
        <begin position="169"/>
        <end position="188"/>
    </location>
</feature>
<evidence type="ECO:0000259" key="2">
    <source>
        <dbReference type="Pfam" id="PF02517"/>
    </source>
</evidence>
<proteinExistence type="predicted"/>
<accession>A0A3B0QV64</accession>
<feature type="transmembrane region" description="Helical" evidence="1">
    <location>
        <begin position="64"/>
        <end position="81"/>
    </location>
</feature>
<name>A0A3B0QV64_9ZZZZ</name>
<reference evidence="3" key="1">
    <citation type="submission" date="2018-06" db="EMBL/GenBank/DDBJ databases">
        <authorList>
            <person name="Zhirakovskaya E."/>
        </authorList>
    </citation>
    <scope>NUCLEOTIDE SEQUENCE</scope>
</reference>
<keyword evidence="1" id="KW-1133">Transmembrane helix</keyword>
<feature type="domain" description="CAAX prenyl protease 2/Lysostaphin resistance protein A-like" evidence="2">
    <location>
        <begin position="131"/>
        <end position="233"/>
    </location>
</feature>
<evidence type="ECO:0000256" key="1">
    <source>
        <dbReference type="SAM" id="Phobius"/>
    </source>
</evidence>
<dbReference type="AlphaFoldDB" id="A0A3B0QV64"/>
<dbReference type="EMBL" id="UOEB01000131">
    <property type="protein sequence ID" value="VAV84151.1"/>
    <property type="molecule type" value="Genomic_DNA"/>
</dbReference>
<dbReference type="GO" id="GO:0004175">
    <property type="term" value="F:endopeptidase activity"/>
    <property type="evidence" value="ECO:0007669"/>
    <property type="project" value="UniProtKB-ARBA"/>
</dbReference>
<feature type="transmembrane region" description="Helical" evidence="1">
    <location>
        <begin position="144"/>
        <end position="162"/>
    </location>
</feature>
<feature type="transmembrane region" description="Helical" evidence="1">
    <location>
        <begin position="221"/>
        <end position="241"/>
    </location>
</feature>
<gene>
    <name evidence="3" type="ORF">MNBD_BACTEROID02-494</name>
</gene>
<evidence type="ECO:0000313" key="3">
    <source>
        <dbReference type="EMBL" id="VAV84151.1"/>
    </source>
</evidence>
<feature type="transmembrane region" description="Helical" evidence="1">
    <location>
        <begin position="33"/>
        <end position="52"/>
    </location>
</feature>
<organism evidence="3">
    <name type="scientific">hydrothermal vent metagenome</name>
    <dbReference type="NCBI Taxonomy" id="652676"/>
    <lineage>
        <taxon>unclassified sequences</taxon>
        <taxon>metagenomes</taxon>
        <taxon>ecological metagenomes</taxon>
    </lineage>
</organism>